<gene>
    <name evidence="2" type="primary">LOC103710593</name>
</gene>
<dbReference type="OrthoDB" id="751983at2759"/>
<name>A0A8B7C9M8_PHODC</name>
<evidence type="ECO:0000313" key="1">
    <source>
        <dbReference type="Proteomes" id="UP000228380"/>
    </source>
</evidence>
<dbReference type="RefSeq" id="XP_008794611.2">
    <property type="nucleotide sequence ID" value="XM_008796389.4"/>
</dbReference>
<dbReference type="PANTHER" id="PTHR39104:SF1">
    <property type="entry name" value="AMINO ACID-LIGASE"/>
    <property type="match status" value="1"/>
</dbReference>
<evidence type="ECO:0000313" key="2">
    <source>
        <dbReference type="RefSeq" id="XP_008794611.2"/>
    </source>
</evidence>
<keyword evidence="1" id="KW-1185">Reference proteome</keyword>
<accession>A0A8B7C9M8</accession>
<dbReference type="GeneID" id="103710593"/>
<sequence>MPLGSGGAGERPAKLFLFAAASGGGGIVGRLATLFVSADRGVDLGAVGRALGLDPSTVRLNGHFLSRGPDLVSSVTWGSLLSFFASRGFPSGRSDHDAVVVQGKSAATQGLQFLIWKMGITYLQEESQVGK</sequence>
<proteinExistence type="predicted"/>
<dbReference type="PANTHER" id="PTHR39104">
    <property type="entry name" value="AMINO ACID-LIGASE"/>
    <property type="match status" value="1"/>
</dbReference>
<reference evidence="2" key="2">
    <citation type="submission" date="2025-08" db="UniProtKB">
        <authorList>
            <consortium name="RefSeq"/>
        </authorList>
    </citation>
    <scope>IDENTIFICATION</scope>
    <source>
        <tissue evidence="2">Young leaves</tissue>
    </source>
</reference>
<dbReference type="Proteomes" id="UP000228380">
    <property type="component" value="Chromosome 7"/>
</dbReference>
<organism evidence="1 2">
    <name type="scientific">Phoenix dactylifera</name>
    <name type="common">Date palm</name>
    <dbReference type="NCBI Taxonomy" id="42345"/>
    <lineage>
        <taxon>Eukaryota</taxon>
        <taxon>Viridiplantae</taxon>
        <taxon>Streptophyta</taxon>
        <taxon>Embryophyta</taxon>
        <taxon>Tracheophyta</taxon>
        <taxon>Spermatophyta</taxon>
        <taxon>Magnoliopsida</taxon>
        <taxon>Liliopsida</taxon>
        <taxon>Arecaceae</taxon>
        <taxon>Coryphoideae</taxon>
        <taxon>Phoeniceae</taxon>
        <taxon>Phoenix</taxon>
    </lineage>
</organism>
<reference evidence="1" key="1">
    <citation type="journal article" date="2019" name="Nat. Commun.">
        <title>Genome-wide association mapping of date palm fruit traits.</title>
        <authorList>
            <person name="Hazzouri K.M."/>
            <person name="Gros-Balthazard M."/>
            <person name="Flowers J.M."/>
            <person name="Copetti D."/>
            <person name="Lemansour A."/>
            <person name="Lebrun M."/>
            <person name="Masmoudi K."/>
            <person name="Ferrand S."/>
            <person name="Dhar M.I."/>
            <person name="Fresquez Z.A."/>
            <person name="Rosas U."/>
            <person name="Zhang J."/>
            <person name="Talag J."/>
            <person name="Lee S."/>
            <person name="Kudrna D."/>
            <person name="Powell R.F."/>
            <person name="Leitch I.J."/>
            <person name="Krueger R.R."/>
            <person name="Wing R.A."/>
            <person name="Amiri K.M.A."/>
            <person name="Purugganan M.D."/>
        </authorList>
    </citation>
    <scope>NUCLEOTIDE SEQUENCE [LARGE SCALE GENOMIC DNA]</scope>
    <source>
        <strain evidence="1">cv. Khalas</strain>
    </source>
</reference>
<dbReference type="AlphaFoldDB" id="A0A8B7C9M8"/>
<dbReference type="KEGG" id="pda:103710593"/>
<protein>
    <submittedName>
        <fullName evidence="2">LOW QUALITY PROTEIN: uncharacterized protein LOC103710593</fullName>
    </submittedName>
</protein>